<feature type="signal peptide" evidence="6">
    <location>
        <begin position="1"/>
        <end position="20"/>
    </location>
</feature>
<comment type="similarity">
    <text evidence="1">Belongs to the glycosyl hydrolase 43 family.</text>
</comment>
<feature type="chain" id="PRO_5043575639" evidence="6">
    <location>
        <begin position="21"/>
        <end position="630"/>
    </location>
</feature>
<evidence type="ECO:0000256" key="2">
    <source>
        <dbReference type="ARBA" id="ARBA00022801"/>
    </source>
</evidence>
<keyword evidence="2" id="KW-0378">Hydrolase</keyword>
<evidence type="ECO:0000256" key="5">
    <source>
        <dbReference type="SAM" id="MobiDB-lite"/>
    </source>
</evidence>
<evidence type="ECO:0000256" key="6">
    <source>
        <dbReference type="SAM" id="SignalP"/>
    </source>
</evidence>
<keyword evidence="3" id="KW-0326">Glycosidase</keyword>
<feature type="region of interest" description="Disordered" evidence="5">
    <location>
        <begin position="609"/>
        <end position="630"/>
    </location>
</feature>
<evidence type="ECO:0000256" key="1">
    <source>
        <dbReference type="ARBA" id="ARBA00009865"/>
    </source>
</evidence>
<dbReference type="CDD" id="cd18833">
    <property type="entry name" value="GH43_PcXyl-like"/>
    <property type="match status" value="1"/>
</dbReference>
<dbReference type="SUPFAM" id="SSF49899">
    <property type="entry name" value="Concanavalin A-like lectins/glucanases"/>
    <property type="match status" value="1"/>
</dbReference>
<dbReference type="InterPro" id="IPR006710">
    <property type="entry name" value="Glyco_hydro_43"/>
</dbReference>
<dbReference type="EMBL" id="JAQQWP010000012">
    <property type="protein sequence ID" value="KAK8092982.1"/>
    <property type="molecule type" value="Genomic_DNA"/>
</dbReference>
<evidence type="ECO:0000256" key="3">
    <source>
        <dbReference type="ARBA" id="ARBA00023295"/>
    </source>
</evidence>
<feature type="site" description="Important for catalytic activity, responsible for pKa modulation of the active site Glu and correct orientation of both the proton donor and substrate" evidence="4">
    <location>
        <position position="171"/>
    </location>
</feature>
<dbReference type="SUPFAM" id="SSF75005">
    <property type="entry name" value="Arabinanase/levansucrase/invertase"/>
    <property type="match status" value="1"/>
</dbReference>
<dbReference type="Pfam" id="PF04616">
    <property type="entry name" value="Glyco_hydro_43"/>
    <property type="match status" value="1"/>
</dbReference>
<dbReference type="Gene3D" id="2.115.10.20">
    <property type="entry name" value="Glycosyl hydrolase domain, family 43"/>
    <property type="match status" value="1"/>
</dbReference>
<proteinExistence type="inferred from homology"/>
<accession>A0AAW0Q990</accession>
<dbReference type="InterPro" id="IPR051795">
    <property type="entry name" value="Glycosyl_Hydrlase_43"/>
</dbReference>
<protein>
    <submittedName>
        <fullName evidence="7">Xylosidase: arabinofuranosidase</fullName>
    </submittedName>
</protein>
<gene>
    <name evidence="7" type="ORF">PG999_014569</name>
</gene>
<dbReference type="AlphaFoldDB" id="A0AAW0Q990"/>
<dbReference type="InterPro" id="IPR023296">
    <property type="entry name" value="Glyco_hydro_beta-prop_sf"/>
</dbReference>
<keyword evidence="8" id="KW-1185">Reference proteome</keyword>
<reference evidence="7 8" key="1">
    <citation type="submission" date="2023-01" db="EMBL/GenBank/DDBJ databases">
        <title>Analysis of 21 Apiospora genomes using comparative genomics revels a genus with tremendous synthesis potential of carbohydrate active enzymes and secondary metabolites.</title>
        <authorList>
            <person name="Sorensen T."/>
        </authorList>
    </citation>
    <scope>NUCLEOTIDE SEQUENCE [LARGE SCALE GENOMIC DNA]</scope>
    <source>
        <strain evidence="7 8">CBS 117206</strain>
    </source>
</reference>
<evidence type="ECO:0000256" key="4">
    <source>
        <dbReference type="PIRSR" id="PIRSR606710-2"/>
    </source>
</evidence>
<dbReference type="Gene3D" id="2.60.120.200">
    <property type="match status" value="1"/>
</dbReference>
<evidence type="ECO:0000313" key="7">
    <source>
        <dbReference type="EMBL" id="KAK8092982.1"/>
    </source>
</evidence>
<dbReference type="PANTHER" id="PTHR42812">
    <property type="entry name" value="BETA-XYLOSIDASE"/>
    <property type="match status" value="1"/>
</dbReference>
<dbReference type="PANTHER" id="PTHR42812:SF17">
    <property type="entry name" value="BETA-XYLOSIDASE C-TERMINAL CONCANAVALIN A-LIKE DOMAIN-CONTAINING PROTEIN-RELATED"/>
    <property type="match status" value="1"/>
</dbReference>
<name>A0AAW0Q990_9PEZI</name>
<keyword evidence="6" id="KW-0732">Signal</keyword>
<organism evidence="7 8">
    <name type="scientific">Apiospora kogelbergensis</name>
    <dbReference type="NCBI Taxonomy" id="1337665"/>
    <lineage>
        <taxon>Eukaryota</taxon>
        <taxon>Fungi</taxon>
        <taxon>Dikarya</taxon>
        <taxon>Ascomycota</taxon>
        <taxon>Pezizomycotina</taxon>
        <taxon>Sordariomycetes</taxon>
        <taxon>Xylariomycetidae</taxon>
        <taxon>Amphisphaeriales</taxon>
        <taxon>Apiosporaceae</taxon>
        <taxon>Apiospora</taxon>
    </lineage>
</organism>
<dbReference type="GO" id="GO:0004553">
    <property type="term" value="F:hydrolase activity, hydrolyzing O-glycosyl compounds"/>
    <property type="evidence" value="ECO:0007669"/>
    <property type="project" value="InterPro"/>
</dbReference>
<comment type="caution">
    <text evidence="7">The sequence shown here is derived from an EMBL/GenBank/DDBJ whole genome shotgun (WGS) entry which is preliminary data.</text>
</comment>
<sequence length="630" mass="67260">MIFSAQAILALVPFLRPIHASPVSAAAGASNATAMRTYNNPILPGWHSDPSCVFVAEGIYSNTTFCTTSSFMSFPGIPLYASRDLTTWTLAGHALNRAAQFPEVRTATNQQFAGMFASTLRHHAGVFYLVSAWVNTAIALPRFVLFTTTDPFDDAAWSDGRWIDTPGFTIDPDLFFDADGSVVMASSGNPIIACRLDLATGKASEPWALWNGTGAGSAEGPHIYRKDGWYYLLVAEGGTQLGHSATVARSRSLAPNATWEAAPRNPLASNRDTDEYFQTVGHADLFQDGSGNWWGVALSTRGGPALYNDLIFPMGRETVLYPVSWPAGQWPVAEQVRGTMSGPLPPSVGAVAEGEGPVVGSADAVDFEPGTSIPHHWIYWRAPFDPKTIAISAADNDSGPRNTLIVAASRANLTADTAFNASREGLSAVFRRQEHSYFHFSVDVHVTASMVGGDEGDELGVSNFLNQDQHVDIGIVNLPASAAGDTANATNPTPHFRVRANSVRYAPVPEPIVTPIPGAWLADDNAVIRLRISPCNESHYGAYASRVGGHGETLLLAVYTTALLSGDGAGTGVSWVSTPLLTGPPTMASTRILAGGAYHLLSKQVNRRTLNDGQPRMMQGGRRTQDKPPP</sequence>
<dbReference type="GO" id="GO:0005975">
    <property type="term" value="P:carbohydrate metabolic process"/>
    <property type="evidence" value="ECO:0007669"/>
    <property type="project" value="InterPro"/>
</dbReference>
<dbReference type="InterPro" id="IPR013320">
    <property type="entry name" value="ConA-like_dom_sf"/>
</dbReference>
<evidence type="ECO:0000313" key="8">
    <source>
        <dbReference type="Proteomes" id="UP001392437"/>
    </source>
</evidence>
<dbReference type="Proteomes" id="UP001392437">
    <property type="component" value="Unassembled WGS sequence"/>
</dbReference>